<keyword evidence="1 3" id="KW-0238">DNA-binding</keyword>
<dbReference type="InterPro" id="IPR016032">
    <property type="entry name" value="Sig_transdc_resp-reg_C-effctor"/>
</dbReference>
<comment type="caution">
    <text evidence="3">The sequence shown here is derived from an EMBL/GenBank/DDBJ whole genome shotgun (WGS) entry which is preliminary data.</text>
</comment>
<keyword evidence="4" id="KW-1185">Reference proteome</keyword>
<accession>A0ABS1LNW3</accession>
<dbReference type="Proteomes" id="UP000675409">
    <property type="component" value="Unassembled WGS sequence"/>
</dbReference>
<evidence type="ECO:0000259" key="2">
    <source>
        <dbReference type="PROSITE" id="PS50043"/>
    </source>
</evidence>
<protein>
    <submittedName>
        <fullName evidence="3">DNA-binding response regulator</fullName>
    </submittedName>
</protein>
<dbReference type="InterPro" id="IPR000792">
    <property type="entry name" value="Tscrpt_reg_LuxR_C"/>
</dbReference>
<sequence>MNGRDHLAAGSGALARGEWAAARDAFQQAWSTEETADALDGLAQALWWLNDPAAALALRARAFARLRGEGRDTEATAVAIWLARQYRSLYRRTQMADGWLSRARSLLTEVTDGRSLRGWLLLAESEAGPLGAGTLADRAVVIAREHGDRDLEIVALMRRGACAVDTGDVARGSSDLHEAMTAATSGEGHDVQYLGEALCTLLEVASLLGDPGMVAPWAEFLVGFRSSYAFGPLLPFETMAATDLISAFCTGCCGGVYLVTGRLDAAEEQLERAVTQMVTTGLRPRCLNPVADLVELRVLQGRLEEAEALLTGFEDDLECAGPAAALDCALARPRRAVDRLVGALGALAGSPYRALPLRARLVDAALGAGDAVLAGESARQVAEVAATTRTPLHRAHRDDALGKVALASESPDATTLLRSAALAFAESGAPLPACRARLALARSLAPRDRGLAVTEARSALQALDRMGATAEADRAAAFLRGLGVRGRTGPRDVGLLSRREHEVLGLVTEGLSNAEIAERLFITTKTAGHHVSNILTKLGLRSRTEAAAFALLNLPARQGRDHR</sequence>
<feature type="domain" description="HTH luxR-type" evidence="2">
    <location>
        <begin position="489"/>
        <end position="554"/>
    </location>
</feature>
<dbReference type="InterPro" id="IPR011990">
    <property type="entry name" value="TPR-like_helical_dom_sf"/>
</dbReference>
<dbReference type="RefSeq" id="WP_201849508.1">
    <property type="nucleotide sequence ID" value="NZ_JABBYC010000039.1"/>
</dbReference>
<dbReference type="Pfam" id="PF00196">
    <property type="entry name" value="GerE"/>
    <property type="match status" value="1"/>
</dbReference>
<dbReference type="PANTHER" id="PTHR43214">
    <property type="entry name" value="TWO-COMPONENT RESPONSE REGULATOR"/>
    <property type="match status" value="1"/>
</dbReference>
<evidence type="ECO:0000313" key="4">
    <source>
        <dbReference type="Proteomes" id="UP000675409"/>
    </source>
</evidence>
<dbReference type="InterPro" id="IPR039420">
    <property type="entry name" value="WalR-like"/>
</dbReference>
<dbReference type="SUPFAM" id="SSF48452">
    <property type="entry name" value="TPR-like"/>
    <property type="match status" value="1"/>
</dbReference>
<proteinExistence type="predicted"/>
<dbReference type="PRINTS" id="PR00038">
    <property type="entry name" value="HTHLUXR"/>
</dbReference>
<evidence type="ECO:0000313" key="3">
    <source>
        <dbReference type="EMBL" id="MBL0887940.1"/>
    </source>
</evidence>
<dbReference type="SUPFAM" id="SSF46894">
    <property type="entry name" value="C-terminal effector domain of the bipartite response regulators"/>
    <property type="match status" value="1"/>
</dbReference>
<name>A0ABS1LNW3_9MICO</name>
<evidence type="ECO:0000256" key="1">
    <source>
        <dbReference type="ARBA" id="ARBA00023125"/>
    </source>
</evidence>
<dbReference type="CDD" id="cd06170">
    <property type="entry name" value="LuxR_C_like"/>
    <property type="match status" value="1"/>
</dbReference>
<dbReference type="SMART" id="SM00421">
    <property type="entry name" value="HTH_LUXR"/>
    <property type="match status" value="1"/>
</dbReference>
<dbReference type="Gene3D" id="1.25.40.10">
    <property type="entry name" value="Tetratricopeptide repeat domain"/>
    <property type="match status" value="1"/>
</dbReference>
<gene>
    <name evidence="3" type="ORF">HGK34_16900</name>
</gene>
<dbReference type="GO" id="GO:0003677">
    <property type="term" value="F:DNA binding"/>
    <property type="evidence" value="ECO:0007669"/>
    <property type="project" value="UniProtKB-KW"/>
</dbReference>
<reference evidence="3 4" key="1">
    <citation type="journal article" date="2021" name="Arch. Microbiol.">
        <title>Myceligenerans indicum sp. nov., an actinobacterium isolated from mangrove sediment of Sundarbans, India.</title>
        <authorList>
            <person name="Asha K."/>
            <person name="Bhadury P."/>
        </authorList>
    </citation>
    <scope>NUCLEOTIDE SEQUENCE [LARGE SCALE GENOMIC DNA]</scope>
    <source>
        <strain evidence="3 4">I2</strain>
    </source>
</reference>
<organism evidence="3 4">
    <name type="scientific">Myceligenerans indicum</name>
    <dbReference type="NCBI Taxonomy" id="2593663"/>
    <lineage>
        <taxon>Bacteria</taxon>
        <taxon>Bacillati</taxon>
        <taxon>Actinomycetota</taxon>
        <taxon>Actinomycetes</taxon>
        <taxon>Micrococcales</taxon>
        <taxon>Promicromonosporaceae</taxon>
        <taxon>Myceligenerans</taxon>
    </lineage>
</organism>
<dbReference type="Gene3D" id="1.10.10.10">
    <property type="entry name" value="Winged helix-like DNA-binding domain superfamily/Winged helix DNA-binding domain"/>
    <property type="match status" value="1"/>
</dbReference>
<dbReference type="PANTHER" id="PTHR43214:SF42">
    <property type="entry name" value="TRANSCRIPTIONAL REGULATORY PROTEIN DESR"/>
    <property type="match status" value="1"/>
</dbReference>
<dbReference type="InterPro" id="IPR036388">
    <property type="entry name" value="WH-like_DNA-bd_sf"/>
</dbReference>
<dbReference type="PROSITE" id="PS50043">
    <property type="entry name" value="HTH_LUXR_2"/>
    <property type="match status" value="1"/>
</dbReference>
<dbReference type="EMBL" id="JABBYC010000039">
    <property type="protein sequence ID" value="MBL0887940.1"/>
    <property type="molecule type" value="Genomic_DNA"/>
</dbReference>